<gene>
    <name evidence="2" type="ORF">EYD45_15115</name>
</gene>
<comment type="caution">
    <text evidence="2">The sequence shown here is derived from an EMBL/GenBank/DDBJ whole genome shotgun (WGS) entry which is preliminary data.</text>
</comment>
<evidence type="ECO:0000313" key="2">
    <source>
        <dbReference type="EMBL" id="TBM99744.1"/>
    </source>
</evidence>
<protein>
    <submittedName>
        <fullName evidence="2">DUF2007 domain-containing protein</fullName>
    </submittedName>
</protein>
<proteinExistence type="predicted"/>
<name>A0A4Q9FDF8_9FLAO</name>
<keyword evidence="3" id="KW-1185">Reference proteome</keyword>
<dbReference type="SUPFAM" id="SSF54913">
    <property type="entry name" value="GlnB-like"/>
    <property type="match status" value="1"/>
</dbReference>
<dbReference type="Proteomes" id="UP000291142">
    <property type="component" value="Unassembled WGS sequence"/>
</dbReference>
<reference evidence="2 3" key="1">
    <citation type="submission" date="2019-02" db="EMBL/GenBank/DDBJ databases">
        <title>Hyunsoonleella sp., isolated from marine sediment.</title>
        <authorList>
            <person name="Liu B.-T."/>
        </authorList>
    </citation>
    <scope>NUCLEOTIDE SEQUENCE [LARGE SCALE GENOMIC DNA]</scope>
    <source>
        <strain evidence="2 3">T58</strain>
    </source>
</reference>
<dbReference type="Pfam" id="PF09413">
    <property type="entry name" value="DUF2007"/>
    <property type="match status" value="1"/>
</dbReference>
<dbReference type="Gene3D" id="3.30.70.790">
    <property type="entry name" value="UreE, C-terminal domain"/>
    <property type="match status" value="1"/>
</dbReference>
<dbReference type="AlphaFoldDB" id="A0A4Q9FDF8"/>
<accession>A0A4Q9FDF8</accession>
<dbReference type="InterPro" id="IPR011322">
    <property type="entry name" value="N-reg_PII-like_a/b"/>
</dbReference>
<dbReference type="OrthoDB" id="8480302at2"/>
<evidence type="ECO:0000259" key="1">
    <source>
        <dbReference type="Pfam" id="PF09413"/>
    </source>
</evidence>
<evidence type="ECO:0000313" key="3">
    <source>
        <dbReference type="Proteomes" id="UP000291142"/>
    </source>
</evidence>
<dbReference type="InterPro" id="IPR018551">
    <property type="entry name" value="DUF2007"/>
</dbReference>
<feature type="domain" description="DUF2007" evidence="1">
    <location>
        <begin position="15"/>
        <end position="65"/>
    </location>
</feature>
<sequence length="75" mass="8762">MELITIKKARVESDLVILKSRLESEGIECFLKNEFTTQLMNYIPTFEIELQVRESDLEKVRKIMSGIENSQDNLI</sequence>
<organism evidence="2 3">
    <name type="scientific">Hyunsoonleella flava</name>
    <dbReference type="NCBI Taxonomy" id="2527939"/>
    <lineage>
        <taxon>Bacteria</taxon>
        <taxon>Pseudomonadati</taxon>
        <taxon>Bacteroidota</taxon>
        <taxon>Flavobacteriia</taxon>
        <taxon>Flavobacteriales</taxon>
        <taxon>Flavobacteriaceae</taxon>
    </lineage>
</organism>
<dbReference type="RefSeq" id="WP_130965403.1">
    <property type="nucleotide sequence ID" value="NZ_SIRT01000016.1"/>
</dbReference>
<dbReference type="EMBL" id="SIRT01000016">
    <property type="protein sequence ID" value="TBM99744.1"/>
    <property type="molecule type" value="Genomic_DNA"/>
</dbReference>